<evidence type="ECO:0000313" key="1">
    <source>
        <dbReference type="EMBL" id="KIM79290.1"/>
    </source>
</evidence>
<gene>
    <name evidence="1" type="ORF">PILCRDRAFT_562280</name>
</gene>
<dbReference type="AlphaFoldDB" id="A0A0C3F3F2"/>
<keyword evidence="2" id="KW-1185">Reference proteome</keyword>
<reference evidence="1 2" key="1">
    <citation type="submission" date="2014-04" db="EMBL/GenBank/DDBJ databases">
        <authorList>
            <consortium name="DOE Joint Genome Institute"/>
            <person name="Kuo A."/>
            <person name="Tarkka M."/>
            <person name="Buscot F."/>
            <person name="Kohler A."/>
            <person name="Nagy L.G."/>
            <person name="Floudas D."/>
            <person name="Copeland A."/>
            <person name="Barry K.W."/>
            <person name="Cichocki N."/>
            <person name="Veneault-Fourrey C."/>
            <person name="LaButti K."/>
            <person name="Lindquist E.A."/>
            <person name="Lipzen A."/>
            <person name="Lundell T."/>
            <person name="Morin E."/>
            <person name="Murat C."/>
            <person name="Sun H."/>
            <person name="Tunlid A."/>
            <person name="Henrissat B."/>
            <person name="Grigoriev I.V."/>
            <person name="Hibbett D.S."/>
            <person name="Martin F."/>
            <person name="Nordberg H.P."/>
            <person name="Cantor M.N."/>
            <person name="Hua S.X."/>
        </authorList>
    </citation>
    <scope>NUCLEOTIDE SEQUENCE [LARGE SCALE GENOMIC DNA]</scope>
    <source>
        <strain evidence="1 2">F 1598</strain>
    </source>
</reference>
<dbReference type="InParanoid" id="A0A0C3F3F2"/>
<dbReference type="InterPro" id="IPR027417">
    <property type="entry name" value="P-loop_NTPase"/>
</dbReference>
<name>A0A0C3F3F2_PILCF</name>
<proteinExistence type="predicted"/>
<evidence type="ECO:0000313" key="2">
    <source>
        <dbReference type="Proteomes" id="UP000054166"/>
    </source>
</evidence>
<accession>A0A0C3F3F2</accession>
<dbReference type="SUPFAM" id="SSF52540">
    <property type="entry name" value="P-loop containing nucleoside triphosphate hydrolases"/>
    <property type="match status" value="1"/>
</dbReference>
<organism evidence="1 2">
    <name type="scientific">Piloderma croceum (strain F 1598)</name>
    <dbReference type="NCBI Taxonomy" id="765440"/>
    <lineage>
        <taxon>Eukaryota</taxon>
        <taxon>Fungi</taxon>
        <taxon>Dikarya</taxon>
        <taxon>Basidiomycota</taxon>
        <taxon>Agaricomycotina</taxon>
        <taxon>Agaricomycetes</taxon>
        <taxon>Agaricomycetidae</taxon>
        <taxon>Atheliales</taxon>
        <taxon>Atheliaceae</taxon>
        <taxon>Piloderma</taxon>
    </lineage>
</organism>
<protein>
    <submittedName>
        <fullName evidence="1">Uncharacterized protein</fullName>
    </submittedName>
</protein>
<dbReference type="Proteomes" id="UP000054166">
    <property type="component" value="Unassembled WGS sequence"/>
</dbReference>
<dbReference type="STRING" id="765440.A0A0C3F3F2"/>
<sequence length="539" mass="61657">MIKLSLTSRNCVSTSLPLYNCNEGSLLGFPLKKGKLDSSDSSESDPSPPHMEIYISREETVRGIYDKLQNHKYIQVRGTPASGKTSLAKLLHEYIVRNEHEPRVTRVLVWNPEEKMPRGGWVEWLSPRWSFQPGSVLIVDEAQSAYWDMTFWLELKAIKPESSFRVITFASYGSAGRNINDPLTPIHISPRQDISLVPHDHGDQIAVGLLLTKPEFDHFVNKLFVDHYFDILFLDSVFDITHGHLGACEDFLRIVRAHKSYQLLKSTGKRYTVDDFTTGIPMAEFLELLTTSSTFSRGLPVTEHLRHPPLAQVFRDVLLTGSTVVDEAFDQPNNAVVKSPLRICFESGWLHNEIINPLNPTRVTYTFASPLHERYVQCMLLGNLEEGVISESRIKDFVIAIIRKFIPLNLSASRTFGTTTQSTPEAQFRDEFYRASMSHTKGSVLSFPEFGNKRGRIDFFIPSKKWGIELLRNGNRINAHVARFTTGEYGRWIRDQKMNDYCIVDFRTSRPRSNHEVNNNLLYAVSTDKWKTIDVLDNW</sequence>
<dbReference type="HOGENOM" id="CLU_018876_1_0_1"/>
<dbReference type="OrthoDB" id="5424500at2759"/>
<dbReference type="EMBL" id="KN833010">
    <property type="protein sequence ID" value="KIM79290.1"/>
    <property type="molecule type" value="Genomic_DNA"/>
</dbReference>
<reference evidence="2" key="2">
    <citation type="submission" date="2015-01" db="EMBL/GenBank/DDBJ databases">
        <title>Evolutionary Origins and Diversification of the Mycorrhizal Mutualists.</title>
        <authorList>
            <consortium name="DOE Joint Genome Institute"/>
            <consortium name="Mycorrhizal Genomics Consortium"/>
            <person name="Kohler A."/>
            <person name="Kuo A."/>
            <person name="Nagy L.G."/>
            <person name="Floudas D."/>
            <person name="Copeland A."/>
            <person name="Barry K.W."/>
            <person name="Cichocki N."/>
            <person name="Veneault-Fourrey C."/>
            <person name="LaButti K."/>
            <person name="Lindquist E.A."/>
            <person name="Lipzen A."/>
            <person name="Lundell T."/>
            <person name="Morin E."/>
            <person name="Murat C."/>
            <person name="Riley R."/>
            <person name="Ohm R."/>
            <person name="Sun H."/>
            <person name="Tunlid A."/>
            <person name="Henrissat B."/>
            <person name="Grigoriev I.V."/>
            <person name="Hibbett D.S."/>
            <person name="Martin F."/>
        </authorList>
    </citation>
    <scope>NUCLEOTIDE SEQUENCE [LARGE SCALE GENOMIC DNA]</scope>
    <source>
        <strain evidence="2">F 1598</strain>
    </source>
</reference>